<reference evidence="11" key="1">
    <citation type="submission" date="2020-08" db="EMBL/GenBank/DDBJ databases">
        <title>Genome public.</title>
        <authorList>
            <person name="Liu C."/>
            <person name="Sun Q."/>
        </authorList>
    </citation>
    <scope>NUCLEOTIDE SEQUENCE</scope>
    <source>
        <strain evidence="11">NSJ-12</strain>
    </source>
</reference>
<protein>
    <recommendedName>
        <fullName evidence="7">tRNA-dihydrouridine synthase</fullName>
        <ecNumber evidence="7">1.3.1.-</ecNumber>
    </recommendedName>
</protein>
<evidence type="ECO:0000313" key="11">
    <source>
        <dbReference type="EMBL" id="MBC8579733.1"/>
    </source>
</evidence>
<evidence type="ECO:0000256" key="2">
    <source>
        <dbReference type="ARBA" id="ARBA00022630"/>
    </source>
</evidence>
<keyword evidence="12" id="KW-1185">Reference proteome</keyword>
<dbReference type="GO" id="GO:0003723">
    <property type="term" value="F:RNA binding"/>
    <property type="evidence" value="ECO:0007669"/>
    <property type="project" value="TreeGrafter"/>
</dbReference>
<feature type="binding site" evidence="9">
    <location>
        <position position="64"/>
    </location>
    <ligand>
        <name>FMN</name>
        <dbReference type="ChEBI" id="CHEBI:58210"/>
    </ligand>
</feature>
<evidence type="ECO:0000256" key="1">
    <source>
        <dbReference type="ARBA" id="ARBA00001917"/>
    </source>
</evidence>
<feature type="domain" description="DUS-like FMN-binding" evidence="10">
    <location>
        <begin position="5"/>
        <end position="303"/>
    </location>
</feature>
<feature type="binding site" evidence="9">
    <location>
        <begin position="218"/>
        <end position="219"/>
    </location>
    <ligand>
        <name>FMN</name>
        <dbReference type="ChEBI" id="CHEBI:58210"/>
    </ligand>
</feature>
<dbReference type="PANTHER" id="PTHR45846:SF1">
    <property type="entry name" value="TRNA-DIHYDROURIDINE(47) SYNTHASE [NAD(P)(+)]-LIKE"/>
    <property type="match status" value="1"/>
</dbReference>
<proteinExistence type="inferred from homology"/>
<dbReference type="Gene3D" id="3.20.20.70">
    <property type="entry name" value="Aldolase class I"/>
    <property type="match status" value="1"/>
</dbReference>
<gene>
    <name evidence="11" type="ORF">H8718_09340</name>
</gene>
<sequence>MKFYFAPMEGITGYVYRRAHAHFFNNVDKYFLPFIAANQHGSFSTRELHDILPEHNEGVVAIPQILTNNAEDFIRTSRQLQEFGYNEINLNLGCPSGTVVTKNKGSGFLSQKEALDQFLEEIFAQSLTKISIKTRIGKDSAEEFYELIEIFNKYPMEELIIHPRIQKDYYKNKPNMEIFKEGLALSKNPVCYNGDLFTVEHYENFTKAYPNVEMVMLGRGLLANPGLIREIKSHKPLDKEVLKAFHDRIYADYQGIMSGERNVLFKMKESWFYMIYMFSNHEKYAKKIKKAQRLSDYELAVESLFREQEIVEGAGMFSSKSIE</sequence>
<keyword evidence="9" id="KW-0547">Nucleotide-binding</keyword>
<comment type="similarity">
    <text evidence="7">Belongs to the dus family.</text>
</comment>
<dbReference type="InterPro" id="IPR035587">
    <property type="entry name" value="DUS-like_FMN-bd"/>
</dbReference>
<evidence type="ECO:0000256" key="9">
    <source>
        <dbReference type="PIRSR" id="PIRSR006621-2"/>
    </source>
</evidence>
<evidence type="ECO:0000259" key="10">
    <source>
        <dbReference type="Pfam" id="PF01207"/>
    </source>
</evidence>
<evidence type="ECO:0000256" key="7">
    <source>
        <dbReference type="PIRNR" id="PIRNR006621"/>
    </source>
</evidence>
<dbReference type="InterPro" id="IPR001269">
    <property type="entry name" value="DUS_fam"/>
</dbReference>
<dbReference type="Pfam" id="PF01207">
    <property type="entry name" value="Dus"/>
    <property type="match status" value="1"/>
</dbReference>
<dbReference type="InterPro" id="IPR013785">
    <property type="entry name" value="Aldolase_TIM"/>
</dbReference>
<evidence type="ECO:0000256" key="4">
    <source>
        <dbReference type="ARBA" id="ARBA00022694"/>
    </source>
</evidence>
<dbReference type="PANTHER" id="PTHR45846">
    <property type="entry name" value="TRNA-DIHYDROURIDINE(47) SYNTHASE [NAD(P)(+)]-LIKE"/>
    <property type="match status" value="1"/>
</dbReference>
<dbReference type="EMBL" id="JACRSY010000013">
    <property type="protein sequence ID" value="MBC8579733.1"/>
    <property type="molecule type" value="Genomic_DNA"/>
</dbReference>
<keyword evidence="2 7" id="KW-0285">Flavoprotein</keyword>
<dbReference type="Proteomes" id="UP000655830">
    <property type="component" value="Unassembled WGS sequence"/>
</dbReference>
<dbReference type="PIRSF" id="PIRSF006621">
    <property type="entry name" value="Dus"/>
    <property type="match status" value="1"/>
</dbReference>
<dbReference type="GO" id="GO:0017150">
    <property type="term" value="F:tRNA dihydrouridine synthase activity"/>
    <property type="evidence" value="ECO:0007669"/>
    <property type="project" value="InterPro"/>
</dbReference>
<dbReference type="CDD" id="cd02801">
    <property type="entry name" value="DUS_like_FMN"/>
    <property type="match status" value="1"/>
</dbReference>
<dbReference type="EC" id="1.3.1.-" evidence="7"/>
<evidence type="ECO:0000313" key="12">
    <source>
        <dbReference type="Proteomes" id="UP000655830"/>
    </source>
</evidence>
<dbReference type="PROSITE" id="PS01136">
    <property type="entry name" value="UPF0034"/>
    <property type="match status" value="1"/>
</dbReference>
<dbReference type="SUPFAM" id="SSF51395">
    <property type="entry name" value="FMN-linked oxidoreductases"/>
    <property type="match status" value="1"/>
</dbReference>
<evidence type="ECO:0000256" key="5">
    <source>
        <dbReference type="ARBA" id="ARBA00022857"/>
    </source>
</evidence>
<dbReference type="RefSeq" id="WP_249332686.1">
    <property type="nucleotide sequence ID" value="NZ_JACRSY010000013.1"/>
</dbReference>
<feature type="binding site" evidence="9">
    <location>
        <position position="133"/>
    </location>
    <ligand>
        <name>FMN</name>
        <dbReference type="ChEBI" id="CHEBI:58210"/>
    </ligand>
</feature>
<keyword evidence="4 7" id="KW-0819">tRNA processing</keyword>
<dbReference type="InterPro" id="IPR018517">
    <property type="entry name" value="tRNA_hU_synthase_CS"/>
</dbReference>
<keyword evidence="3 7" id="KW-0288">FMN</keyword>
<name>A0A926EG86_9FIRM</name>
<feature type="binding site" evidence="9">
    <location>
        <position position="162"/>
    </location>
    <ligand>
        <name>FMN</name>
        <dbReference type="ChEBI" id="CHEBI:58210"/>
    </ligand>
</feature>
<accession>A0A926EG86</accession>
<dbReference type="GO" id="GO:0050660">
    <property type="term" value="F:flavin adenine dinucleotide binding"/>
    <property type="evidence" value="ECO:0007669"/>
    <property type="project" value="InterPro"/>
</dbReference>
<dbReference type="AlphaFoldDB" id="A0A926EG86"/>
<keyword evidence="6 7" id="KW-0560">Oxidoreductase</keyword>
<evidence type="ECO:0000256" key="8">
    <source>
        <dbReference type="PIRSR" id="PIRSR006621-1"/>
    </source>
</evidence>
<keyword evidence="5" id="KW-0521">NADP</keyword>
<feature type="active site" description="Proton donor" evidence="8">
    <location>
        <position position="94"/>
    </location>
</feature>
<comment type="function">
    <text evidence="7">Catalyzes the synthesis of 5,6-dihydrouridine (D), a modified base found in the D-loop of most tRNAs, via the reduction of the C5-C6 double bond in target uridines.</text>
</comment>
<evidence type="ECO:0000256" key="3">
    <source>
        <dbReference type="ARBA" id="ARBA00022643"/>
    </source>
</evidence>
<organism evidence="11 12">
    <name type="scientific">Zhenhengia yiwuensis</name>
    <dbReference type="NCBI Taxonomy" id="2763666"/>
    <lineage>
        <taxon>Bacteria</taxon>
        <taxon>Bacillati</taxon>
        <taxon>Bacillota</taxon>
        <taxon>Clostridia</taxon>
        <taxon>Lachnospirales</taxon>
        <taxon>Lachnospiraceae</taxon>
        <taxon>Zhenhengia</taxon>
    </lineage>
</organism>
<evidence type="ECO:0000256" key="6">
    <source>
        <dbReference type="ARBA" id="ARBA00023002"/>
    </source>
</evidence>
<comment type="cofactor">
    <cofactor evidence="1 7 9">
        <name>FMN</name>
        <dbReference type="ChEBI" id="CHEBI:58210"/>
    </cofactor>
</comment>
<comment type="caution">
    <text evidence="11">The sequence shown here is derived from an EMBL/GenBank/DDBJ whole genome shotgun (WGS) entry which is preliminary data.</text>
</comment>